<accession>A0ABQ7L6C5</accession>
<feature type="compositionally biased region" description="Polar residues" evidence="6">
    <location>
        <begin position="205"/>
        <end position="218"/>
    </location>
</feature>
<dbReference type="InterPro" id="IPR006734">
    <property type="entry name" value="PLATZ"/>
</dbReference>
<evidence type="ECO:0000256" key="6">
    <source>
        <dbReference type="SAM" id="MobiDB-lite"/>
    </source>
</evidence>
<dbReference type="Proteomes" id="UP000823674">
    <property type="component" value="Chromosome A07"/>
</dbReference>
<keyword evidence="8" id="KW-1185">Reference proteome</keyword>
<evidence type="ECO:0008006" key="9">
    <source>
        <dbReference type="Google" id="ProtNLM"/>
    </source>
</evidence>
<keyword evidence="3" id="KW-0713">Self-incompatibility</keyword>
<evidence type="ECO:0000256" key="2">
    <source>
        <dbReference type="ARBA" id="ARBA00005581"/>
    </source>
</evidence>
<evidence type="ECO:0000256" key="5">
    <source>
        <dbReference type="ARBA" id="ARBA00022729"/>
    </source>
</evidence>
<protein>
    <recommendedName>
        <fullName evidence="9">S-protein homolog</fullName>
    </recommendedName>
</protein>
<dbReference type="InterPro" id="IPR010264">
    <property type="entry name" value="Self-incomp_S1"/>
</dbReference>
<reference evidence="7 8" key="1">
    <citation type="submission" date="2021-03" db="EMBL/GenBank/DDBJ databases">
        <authorList>
            <person name="King G.J."/>
            <person name="Bancroft I."/>
            <person name="Baten A."/>
            <person name="Bloomfield J."/>
            <person name="Borpatragohain P."/>
            <person name="He Z."/>
            <person name="Irish N."/>
            <person name="Irwin J."/>
            <person name="Liu K."/>
            <person name="Mauleon R.P."/>
            <person name="Moore J."/>
            <person name="Morris R."/>
            <person name="Ostergaard L."/>
            <person name="Wang B."/>
            <person name="Wells R."/>
        </authorList>
    </citation>
    <scope>NUCLEOTIDE SEQUENCE [LARGE SCALE GENOMIC DNA]</scope>
    <source>
        <strain evidence="7">R-o-18</strain>
        <tissue evidence="7">Leaf</tissue>
    </source>
</reference>
<keyword evidence="5" id="KW-0732">Signal</keyword>
<feature type="region of interest" description="Disordered" evidence="6">
    <location>
        <begin position="205"/>
        <end position="247"/>
    </location>
</feature>
<evidence type="ECO:0000256" key="3">
    <source>
        <dbReference type="ARBA" id="ARBA00022471"/>
    </source>
</evidence>
<dbReference type="CDD" id="cd19756">
    <property type="entry name" value="Bbox2"/>
    <property type="match status" value="1"/>
</dbReference>
<dbReference type="EMBL" id="JADBGQ010000009">
    <property type="protein sequence ID" value="KAG5381119.1"/>
    <property type="molecule type" value="Genomic_DNA"/>
</dbReference>
<dbReference type="PANTHER" id="PTHR31065:SF35">
    <property type="entry name" value="PLATZ TRANSCRIPTION FACTOR FAMILY PROTEIN"/>
    <property type="match status" value="1"/>
</dbReference>
<keyword evidence="4" id="KW-0964">Secreted</keyword>
<dbReference type="PANTHER" id="PTHR31065">
    <property type="entry name" value="PLATZ TRANSCRIPTION FACTOR FAMILY PROTEIN"/>
    <property type="match status" value="1"/>
</dbReference>
<dbReference type="Pfam" id="PF04640">
    <property type="entry name" value="PLATZ"/>
    <property type="match status" value="1"/>
</dbReference>
<evidence type="ECO:0000256" key="4">
    <source>
        <dbReference type="ARBA" id="ARBA00022525"/>
    </source>
</evidence>
<gene>
    <name evidence="7" type="primary">A07p049310.1_BraROA</name>
    <name evidence="7" type="ORF">IGI04_028961</name>
</gene>
<evidence type="ECO:0000256" key="1">
    <source>
        <dbReference type="ARBA" id="ARBA00004613"/>
    </source>
</evidence>
<name>A0ABQ7L6C5_BRACM</name>
<evidence type="ECO:0000313" key="8">
    <source>
        <dbReference type="Proteomes" id="UP000823674"/>
    </source>
</evidence>
<comment type="subcellular location">
    <subcellularLocation>
        <location evidence="1">Secreted</location>
    </subcellularLocation>
</comment>
<comment type="similarity">
    <text evidence="2">Belongs to the plant self-incompatibility (S1) protein family.</text>
</comment>
<evidence type="ECO:0000313" key="7">
    <source>
        <dbReference type="EMBL" id="KAG5381119.1"/>
    </source>
</evidence>
<sequence>MGPMMRAEEESPPPWLIPLLRANYFVPCSIHADSNKSECNMFCLDCTSSSFCSYCLTNHKNHRVLQIRRSSYHNVVRVNEIQKYIDISCVQTYIINSARIVFLNERPQPRIGKGVTNTCEICCRSLLDSFRFCSLGCKLGGMKRGNQSLTFSLKGKHGREYQAGEDSDEATTPTKIRKTCAFNRLMSGLSISTAKSDYFSGDQWSSSSGDESGFNLSPGTPPIYNHRNSSRRKGVPHQKEISRGKRSGSLVYTSTTTKYIINESRKKLLPLQKKTVEIINFALNKERYSFMFKVNWKGTTKLCCHVTWRGGRDHWFTVFNRGRGQCSSCLADLRIMAFANYHPCTKLMFYALVFYLSISLSASTDATMKKPIARSLLPLQKKTIVIRNSAINKEVMNIHCSSTESDLGLKHIPYFQDYTFHFRVNWKGTTKFRCHVTWRGGGDHWFTVFERGRDKCSECVWQVYGEGGYGDKPLIIMAFANYHPCTKLMFYAIVFYLSISLSASTDATMKKPIARSLLPLQKKTIVIRNSAINKEVMNIHCSSTESDLGLKHIPYFQDYIFHFRVNWKGTTKFRCHVTWRGGGDHWFTVFKRGRDKCSECVWQVYGDGGYGDKPLMYYNRGDEGYHLFDWD</sequence>
<organism evidence="7 8">
    <name type="scientific">Brassica rapa subsp. trilocularis</name>
    <dbReference type="NCBI Taxonomy" id="1813537"/>
    <lineage>
        <taxon>Eukaryota</taxon>
        <taxon>Viridiplantae</taxon>
        <taxon>Streptophyta</taxon>
        <taxon>Embryophyta</taxon>
        <taxon>Tracheophyta</taxon>
        <taxon>Spermatophyta</taxon>
        <taxon>Magnoliopsida</taxon>
        <taxon>eudicotyledons</taxon>
        <taxon>Gunneridae</taxon>
        <taxon>Pentapetalae</taxon>
        <taxon>rosids</taxon>
        <taxon>malvids</taxon>
        <taxon>Brassicales</taxon>
        <taxon>Brassicaceae</taxon>
        <taxon>Brassiceae</taxon>
        <taxon>Brassica</taxon>
    </lineage>
</organism>
<dbReference type="Pfam" id="PF05938">
    <property type="entry name" value="Self-incomp_S1"/>
    <property type="match status" value="2"/>
</dbReference>
<proteinExistence type="inferred from homology"/>
<comment type="caution">
    <text evidence="7">The sequence shown here is derived from an EMBL/GenBank/DDBJ whole genome shotgun (WGS) entry which is preliminary data.</text>
</comment>